<dbReference type="Proteomes" id="UP000516320">
    <property type="component" value="Chromosome"/>
</dbReference>
<dbReference type="InterPro" id="IPR012337">
    <property type="entry name" value="RNaseH-like_sf"/>
</dbReference>
<dbReference type="GO" id="GO:0005829">
    <property type="term" value="C:cytosol"/>
    <property type="evidence" value="ECO:0007669"/>
    <property type="project" value="TreeGrafter"/>
</dbReference>
<dbReference type="InterPro" id="IPR036397">
    <property type="entry name" value="RNaseH_sf"/>
</dbReference>
<keyword evidence="2" id="KW-0378">Hydrolase</keyword>
<dbReference type="AlphaFoldDB" id="A0A7H0SL49"/>
<dbReference type="Gene3D" id="3.30.420.10">
    <property type="entry name" value="Ribonuclease H-like superfamily/Ribonuclease H"/>
    <property type="match status" value="1"/>
</dbReference>
<dbReference type="PANTHER" id="PTHR30231">
    <property type="entry name" value="DNA POLYMERASE III SUBUNIT EPSILON"/>
    <property type="match status" value="1"/>
</dbReference>
<keyword evidence="1" id="KW-0540">Nuclease</keyword>
<dbReference type="InterPro" id="IPR013520">
    <property type="entry name" value="Ribonucl_H"/>
</dbReference>
<dbReference type="Pfam" id="PF00929">
    <property type="entry name" value="RNase_T"/>
    <property type="match status" value="1"/>
</dbReference>
<dbReference type="GO" id="GO:0008408">
    <property type="term" value="F:3'-5' exonuclease activity"/>
    <property type="evidence" value="ECO:0007669"/>
    <property type="project" value="TreeGrafter"/>
</dbReference>
<dbReference type="KEGG" id="cpoy:GP475_00475"/>
<evidence type="ECO:0000313" key="4">
    <source>
        <dbReference type="EMBL" id="QNQ89274.1"/>
    </source>
</evidence>
<evidence type="ECO:0000313" key="5">
    <source>
        <dbReference type="Proteomes" id="UP000516320"/>
    </source>
</evidence>
<keyword evidence="3 4" id="KW-0269">Exonuclease</keyword>
<dbReference type="GO" id="GO:0003676">
    <property type="term" value="F:nucleic acid binding"/>
    <property type="evidence" value="ECO:0007669"/>
    <property type="project" value="InterPro"/>
</dbReference>
<protein>
    <submittedName>
        <fullName evidence="4">3'-5' exonuclease</fullName>
    </submittedName>
</protein>
<dbReference type="FunFam" id="3.30.420.10:FF:000045">
    <property type="entry name" value="3'-5' exonuclease DinG"/>
    <property type="match status" value="1"/>
</dbReference>
<evidence type="ECO:0000256" key="2">
    <source>
        <dbReference type="ARBA" id="ARBA00022801"/>
    </source>
</evidence>
<accession>A0A7H0SL49</accession>
<dbReference type="EMBL" id="CP046884">
    <property type="protein sequence ID" value="QNQ89274.1"/>
    <property type="molecule type" value="Genomic_DNA"/>
</dbReference>
<evidence type="ECO:0000256" key="3">
    <source>
        <dbReference type="ARBA" id="ARBA00022839"/>
    </source>
</evidence>
<name>A0A7H0SL49_9CORY</name>
<sequence length="222" mass="24540">MSMPPLPFPIAVLDCETTGLHATDRILEIAVVQLNQHLEVEGRWETLVNPGQDVGPTHIHGLSAADVHQAPRFPGIAVHLLHLLHGRVMVAHYAKFDAQFLSQEFARCHTQLAPWREWSLCTLKLAKQRFPKLGSFSLSSCASHVGIRNSAAHTAAADAHTTVELFRALHRAQLIDCRRTSPFPWHNLDLSAYPPEAPLPRARIHGIPLIGGEICAHQTNSN</sequence>
<proteinExistence type="predicted"/>
<evidence type="ECO:0000256" key="1">
    <source>
        <dbReference type="ARBA" id="ARBA00022722"/>
    </source>
</evidence>
<organism evidence="4 5">
    <name type="scientific">Corynebacterium poyangense</name>
    <dbReference type="NCBI Taxonomy" id="2684405"/>
    <lineage>
        <taxon>Bacteria</taxon>
        <taxon>Bacillati</taxon>
        <taxon>Actinomycetota</taxon>
        <taxon>Actinomycetes</taxon>
        <taxon>Mycobacteriales</taxon>
        <taxon>Corynebacteriaceae</taxon>
        <taxon>Corynebacterium</taxon>
    </lineage>
</organism>
<reference evidence="4 5" key="1">
    <citation type="submission" date="2019-12" db="EMBL/GenBank/DDBJ databases">
        <title>Corynebacterium sp. nov., isolated from feces of the Anser Albifrons in China.</title>
        <authorList>
            <person name="Liu Q."/>
        </authorList>
    </citation>
    <scope>NUCLEOTIDE SEQUENCE [LARGE SCALE GENOMIC DNA]</scope>
    <source>
        <strain evidence="4 5">4H37-19</strain>
    </source>
</reference>
<keyword evidence="5" id="KW-1185">Reference proteome</keyword>
<dbReference type="PANTHER" id="PTHR30231:SF4">
    <property type="entry name" value="PROTEIN NEN2"/>
    <property type="match status" value="1"/>
</dbReference>
<dbReference type="CDD" id="cd06127">
    <property type="entry name" value="DEDDh"/>
    <property type="match status" value="1"/>
</dbReference>
<dbReference type="SUPFAM" id="SSF53098">
    <property type="entry name" value="Ribonuclease H-like"/>
    <property type="match status" value="1"/>
</dbReference>
<dbReference type="RefSeq" id="WP_187974729.1">
    <property type="nucleotide sequence ID" value="NZ_CP046884.1"/>
</dbReference>
<gene>
    <name evidence="4" type="ORF">GP475_00475</name>
</gene>
<dbReference type="SMART" id="SM00479">
    <property type="entry name" value="EXOIII"/>
    <property type="match status" value="1"/>
</dbReference>